<gene>
    <name evidence="6" type="primary">F9</name>
    <name evidence="6" type="ORF">EVAR_76128_1</name>
</gene>
<dbReference type="PROSITE" id="PS50240">
    <property type="entry name" value="TRYPSIN_DOM"/>
    <property type="match status" value="1"/>
</dbReference>
<dbReference type="InterPro" id="IPR035976">
    <property type="entry name" value="Sushi/SCR/CCP_sf"/>
</dbReference>
<dbReference type="InterPro" id="IPR009003">
    <property type="entry name" value="Peptidase_S1_PA"/>
</dbReference>
<sequence>MTAESAMYWVVVLVMTSHVARTTGQLDSPHLPWRTTLERRADFEDSQANLCRLPPYPERGGYVVVDAPGAGPGDVHQNVSLVQYTEDIYGYLYLKLLRCSSGRWSEYVFEYNSEKLYFNVSWCPVLCPPGDGAPPPTTTMKADETFEEISPYLCKLPPNPDRGFYDISYTKTRRPGKLEVNQYVLDEANGVYEVFNLVCKNGQWVIKFWKKPKSETLRFDKDELCPVLCATTVLKVDSEPAKQPYLPNIRVTEENTKNQTKCELPPYPQDGNYTVMHRPAAAPGAVLGAAHLSYSCYPNRKLVGSKDVYCIEGAWSDDAPKCIHNTTAVTQSVLSFFAECGSIRSIAVEQTSSDTAARRELPWHVALYDKQRTYERICSGSIVATNLVGELVEMDVKFDDRADQRDRVQVLVNETVRLLCNEELEFVNATVFVGITLDNRLQWGPHITAHCFGSGAGDSQPTSRFVVAAGKARGAWSDAADEHAQTSDAAEVIIHPRYRGKETSYQNNIALIFLDTPLNYTDYVMSVCLDFDLELDEKQLADGNLGKIASWGSASKNGTDISKLKVDWTPYVDTNKCISNSSPSLLQYITSDKICAGDAKSKRWRANKKKKGSDMVWGGGIALQPRESSLGSLFLIFVCKLPTVLNTQVSNFM</sequence>
<dbReference type="SMART" id="SM00020">
    <property type="entry name" value="Tryp_SPc"/>
    <property type="match status" value="1"/>
</dbReference>
<keyword evidence="1" id="KW-1015">Disulfide bond</keyword>
<dbReference type="OrthoDB" id="2019384at2759"/>
<dbReference type="InterPro" id="IPR000436">
    <property type="entry name" value="Sushi_SCR_CCP_dom"/>
</dbReference>
<dbReference type="InterPro" id="IPR001254">
    <property type="entry name" value="Trypsin_dom"/>
</dbReference>
<reference evidence="6 7" key="1">
    <citation type="journal article" date="2019" name="Commun. Biol.">
        <title>The bagworm genome reveals a unique fibroin gene that provides high tensile strength.</title>
        <authorList>
            <person name="Kono N."/>
            <person name="Nakamura H."/>
            <person name="Ohtoshi R."/>
            <person name="Tomita M."/>
            <person name="Numata K."/>
            <person name="Arakawa K."/>
        </authorList>
    </citation>
    <scope>NUCLEOTIDE SEQUENCE [LARGE SCALE GENOMIC DNA]</scope>
</reference>
<evidence type="ECO:0000256" key="2">
    <source>
        <dbReference type="PROSITE-ProRule" id="PRU00302"/>
    </source>
</evidence>
<dbReference type="Gene3D" id="2.10.70.10">
    <property type="entry name" value="Complement Module, domain 1"/>
    <property type="match status" value="1"/>
</dbReference>
<dbReference type="AlphaFoldDB" id="A0A4C1UX55"/>
<feature type="domain" description="Peptidase S1" evidence="4">
    <location>
        <begin position="346"/>
        <end position="653"/>
    </location>
</feature>
<dbReference type="SUPFAM" id="SSF57535">
    <property type="entry name" value="Complement control module/SCR domain"/>
    <property type="match status" value="1"/>
</dbReference>
<evidence type="ECO:0000256" key="3">
    <source>
        <dbReference type="SAM" id="SignalP"/>
    </source>
</evidence>
<keyword evidence="3" id="KW-0732">Signal</keyword>
<dbReference type="PANTHER" id="PTHR24252">
    <property type="entry name" value="ACROSIN-RELATED"/>
    <property type="match status" value="1"/>
</dbReference>
<feature type="domain" description="Sushi" evidence="5">
    <location>
        <begin position="260"/>
        <end position="324"/>
    </location>
</feature>
<keyword evidence="2" id="KW-0768">Sushi</keyword>
<dbReference type="CDD" id="cd00033">
    <property type="entry name" value="CCP"/>
    <property type="match status" value="1"/>
</dbReference>
<dbReference type="GO" id="GO:0004252">
    <property type="term" value="F:serine-type endopeptidase activity"/>
    <property type="evidence" value="ECO:0007669"/>
    <property type="project" value="InterPro"/>
</dbReference>
<dbReference type="GO" id="GO:0006508">
    <property type="term" value="P:proteolysis"/>
    <property type="evidence" value="ECO:0007669"/>
    <property type="project" value="InterPro"/>
</dbReference>
<name>A0A4C1UX55_EUMVA</name>
<dbReference type="InterPro" id="IPR043504">
    <property type="entry name" value="Peptidase_S1_PA_chymotrypsin"/>
</dbReference>
<protein>
    <submittedName>
        <fullName evidence="6">Coagulation factor IX</fullName>
    </submittedName>
</protein>
<dbReference type="PROSITE" id="PS50923">
    <property type="entry name" value="SUSHI"/>
    <property type="match status" value="1"/>
</dbReference>
<feature type="signal peptide" evidence="3">
    <location>
        <begin position="1"/>
        <end position="22"/>
    </location>
</feature>
<comment type="caution">
    <text evidence="6">The sequence shown here is derived from an EMBL/GenBank/DDBJ whole genome shotgun (WGS) entry which is preliminary data.</text>
</comment>
<feature type="chain" id="PRO_5020022331" evidence="3">
    <location>
        <begin position="23"/>
        <end position="653"/>
    </location>
</feature>
<evidence type="ECO:0000259" key="4">
    <source>
        <dbReference type="PROSITE" id="PS50240"/>
    </source>
</evidence>
<proteinExistence type="predicted"/>
<organism evidence="6 7">
    <name type="scientific">Eumeta variegata</name>
    <name type="common">Bagworm moth</name>
    <name type="synonym">Eumeta japonica</name>
    <dbReference type="NCBI Taxonomy" id="151549"/>
    <lineage>
        <taxon>Eukaryota</taxon>
        <taxon>Metazoa</taxon>
        <taxon>Ecdysozoa</taxon>
        <taxon>Arthropoda</taxon>
        <taxon>Hexapoda</taxon>
        <taxon>Insecta</taxon>
        <taxon>Pterygota</taxon>
        <taxon>Neoptera</taxon>
        <taxon>Endopterygota</taxon>
        <taxon>Lepidoptera</taxon>
        <taxon>Glossata</taxon>
        <taxon>Ditrysia</taxon>
        <taxon>Tineoidea</taxon>
        <taxon>Psychidae</taxon>
        <taxon>Oiketicinae</taxon>
        <taxon>Eumeta</taxon>
    </lineage>
</organism>
<dbReference type="Pfam" id="PF00089">
    <property type="entry name" value="Trypsin"/>
    <property type="match status" value="1"/>
</dbReference>
<dbReference type="PANTHER" id="PTHR24252:SF7">
    <property type="entry name" value="HYALIN"/>
    <property type="match status" value="1"/>
</dbReference>
<dbReference type="SMART" id="SM00032">
    <property type="entry name" value="CCP"/>
    <property type="match status" value="1"/>
</dbReference>
<evidence type="ECO:0000259" key="5">
    <source>
        <dbReference type="PROSITE" id="PS50923"/>
    </source>
</evidence>
<evidence type="ECO:0000256" key="1">
    <source>
        <dbReference type="ARBA" id="ARBA00023157"/>
    </source>
</evidence>
<evidence type="ECO:0000313" key="6">
    <source>
        <dbReference type="EMBL" id="GBP30586.1"/>
    </source>
</evidence>
<keyword evidence="7" id="KW-1185">Reference proteome</keyword>
<dbReference type="SUPFAM" id="SSF50494">
    <property type="entry name" value="Trypsin-like serine proteases"/>
    <property type="match status" value="1"/>
</dbReference>
<dbReference type="Proteomes" id="UP000299102">
    <property type="component" value="Unassembled WGS sequence"/>
</dbReference>
<evidence type="ECO:0000313" key="7">
    <source>
        <dbReference type="Proteomes" id="UP000299102"/>
    </source>
</evidence>
<dbReference type="Gene3D" id="2.40.10.10">
    <property type="entry name" value="Trypsin-like serine proteases"/>
    <property type="match status" value="1"/>
</dbReference>
<dbReference type="EMBL" id="BGZK01000235">
    <property type="protein sequence ID" value="GBP30586.1"/>
    <property type="molecule type" value="Genomic_DNA"/>
</dbReference>
<accession>A0A4C1UX55</accession>
<comment type="caution">
    <text evidence="2">Lacks conserved residue(s) required for the propagation of feature annotation.</text>
</comment>
<dbReference type="STRING" id="151549.A0A4C1UX55"/>